<dbReference type="OrthoDB" id="6454695at2"/>
<evidence type="ECO:0000256" key="1">
    <source>
        <dbReference type="SAM" id="Phobius"/>
    </source>
</evidence>
<keyword evidence="1" id="KW-0472">Membrane</keyword>
<protein>
    <recommendedName>
        <fullName evidence="4">Type IV pilus biogenesis protein PilO</fullName>
    </recommendedName>
</protein>
<dbReference type="Proteomes" id="UP000194204">
    <property type="component" value="Unassembled WGS sequence"/>
</dbReference>
<feature type="transmembrane region" description="Helical" evidence="1">
    <location>
        <begin position="12"/>
        <end position="34"/>
    </location>
</feature>
<evidence type="ECO:0008006" key="4">
    <source>
        <dbReference type="Google" id="ProtNLM"/>
    </source>
</evidence>
<gene>
    <name evidence="2" type="ORF">Xbed_01413</name>
</gene>
<keyword evidence="1" id="KW-0812">Transmembrane</keyword>
<dbReference type="STRING" id="40578.Xbed_01413"/>
<dbReference type="EMBL" id="MUBK01000008">
    <property type="protein sequence ID" value="OTA20608.1"/>
    <property type="molecule type" value="Genomic_DNA"/>
</dbReference>
<comment type="caution">
    <text evidence="2">The sequence shown here is derived from an EMBL/GenBank/DDBJ whole genome shotgun (WGS) entry which is preliminary data.</text>
</comment>
<keyword evidence="3" id="KW-1185">Reference proteome</keyword>
<name>A0A1Y2SRZ0_9GAMM</name>
<keyword evidence="1" id="KW-1133">Transmembrane helix</keyword>
<evidence type="ECO:0000313" key="2">
    <source>
        <dbReference type="EMBL" id="OTA20608.1"/>
    </source>
</evidence>
<reference evidence="2 3" key="1">
    <citation type="submission" date="2017-01" db="EMBL/GenBank/DDBJ databases">
        <title>Deconstructing symbiosis and pathogenesis requirements using a combined genomic-metabolomic approach.</title>
        <authorList>
            <person name="Tobias N.J."/>
            <person name="Wolff H."/>
            <person name="Djahanschiri B."/>
            <person name="Ebersberger I."/>
            <person name="Bode H.B."/>
        </authorList>
    </citation>
    <scope>NUCLEOTIDE SEQUENCE [LARGE SCALE GENOMIC DNA]</scope>
    <source>
        <strain evidence="2 3">DSM 4764</strain>
    </source>
</reference>
<dbReference type="RefSeq" id="WP_086112191.1">
    <property type="nucleotide sequence ID" value="NZ_CAWNHF010000189.1"/>
</dbReference>
<proteinExistence type="predicted"/>
<accession>A0A1Y2SRZ0</accession>
<organism evidence="2 3">
    <name type="scientific">Xenorhabdus beddingii</name>
    <dbReference type="NCBI Taxonomy" id="40578"/>
    <lineage>
        <taxon>Bacteria</taxon>
        <taxon>Pseudomonadati</taxon>
        <taxon>Pseudomonadota</taxon>
        <taxon>Gammaproteobacteria</taxon>
        <taxon>Enterobacterales</taxon>
        <taxon>Morganellaceae</taxon>
        <taxon>Xenorhabdus</taxon>
    </lineage>
</organism>
<evidence type="ECO:0000313" key="3">
    <source>
        <dbReference type="Proteomes" id="UP000194204"/>
    </source>
</evidence>
<dbReference type="AlphaFoldDB" id="A0A1Y2SRZ0"/>
<sequence length="200" mass="23606">MKNNYLEWFHWPTWLLFLLQQLLTIPLLLGFYFLAWQDHQYEIQALQSNITEHQHNTMQYQQRIAALPSLHDTQQKIQRITTELGQDTQATSKPASVLKRLHMPLIHSSGQLIEWKTHKENNQLFWHIKLSLNYAQFLHFLDEIQQLQPPLLIKHLTITPADDWLTVRMVLSDIPLPETTLPEIAQPDRIQPASAHERES</sequence>